<keyword evidence="2" id="KW-1185">Reference proteome</keyword>
<dbReference type="Proteomes" id="UP000598820">
    <property type="component" value="Unassembled WGS sequence"/>
</dbReference>
<dbReference type="EMBL" id="JACWZY010000008">
    <property type="protein sequence ID" value="MBD2701439.1"/>
    <property type="molecule type" value="Genomic_DNA"/>
</dbReference>
<organism evidence="1 2">
    <name type="scientific">Spirosoma profusum</name>
    <dbReference type="NCBI Taxonomy" id="2771354"/>
    <lineage>
        <taxon>Bacteria</taxon>
        <taxon>Pseudomonadati</taxon>
        <taxon>Bacteroidota</taxon>
        <taxon>Cytophagia</taxon>
        <taxon>Cytophagales</taxon>
        <taxon>Cytophagaceae</taxon>
        <taxon>Spirosoma</taxon>
    </lineage>
</organism>
<protein>
    <submittedName>
        <fullName evidence="1">Uncharacterized protein</fullName>
    </submittedName>
</protein>
<gene>
    <name evidence="1" type="ORF">IC229_12375</name>
</gene>
<evidence type="ECO:0000313" key="1">
    <source>
        <dbReference type="EMBL" id="MBD2701439.1"/>
    </source>
</evidence>
<accession>A0A926XVY4</accession>
<comment type="caution">
    <text evidence="1">The sequence shown here is derived from an EMBL/GenBank/DDBJ whole genome shotgun (WGS) entry which is preliminary data.</text>
</comment>
<evidence type="ECO:0000313" key="2">
    <source>
        <dbReference type="Proteomes" id="UP000598820"/>
    </source>
</evidence>
<sequence length="105" mass="11895">MNRFSVLYLHHDAYSHVGCATLAEADNLLGQVFSTTGDTPVGIYDAKTELFSWEPVLQQQYNQMSLEEQGRLGHEMIAIVQSLRDVPISVPEQEYSLDVYESESR</sequence>
<proteinExistence type="predicted"/>
<dbReference type="AlphaFoldDB" id="A0A926XVY4"/>
<name>A0A926XVY4_9BACT</name>
<reference evidence="1" key="1">
    <citation type="submission" date="2020-09" db="EMBL/GenBank/DDBJ databases">
        <authorList>
            <person name="Kim M.K."/>
        </authorList>
    </citation>
    <scope>NUCLEOTIDE SEQUENCE</scope>
    <source>
        <strain evidence="1">BT702</strain>
    </source>
</reference>
<dbReference type="RefSeq" id="WP_190887293.1">
    <property type="nucleotide sequence ID" value="NZ_JACWZY010000008.1"/>
</dbReference>